<dbReference type="PANTHER" id="PTHR11685">
    <property type="entry name" value="RBR FAMILY RING FINGER AND IBR DOMAIN-CONTAINING"/>
    <property type="match status" value="1"/>
</dbReference>
<keyword evidence="1" id="KW-0808">Transferase</keyword>
<evidence type="ECO:0000313" key="8">
    <source>
        <dbReference type="EMBL" id="PON48281.1"/>
    </source>
</evidence>
<dbReference type="GO" id="GO:0016567">
    <property type="term" value="P:protein ubiquitination"/>
    <property type="evidence" value="ECO:0007669"/>
    <property type="project" value="UniProtKB-UniPathway"/>
</dbReference>
<dbReference type="AlphaFoldDB" id="A0A2P5BHK6"/>
<evidence type="ECO:0000256" key="3">
    <source>
        <dbReference type="ARBA" id="ARBA00022737"/>
    </source>
</evidence>
<dbReference type="InterPro" id="IPR044066">
    <property type="entry name" value="TRIAD_supradom"/>
</dbReference>
<dbReference type="OrthoDB" id="1872978at2759"/>
<dbReference type="STRING" id="3476.A0A2P5BHK6"/>
<accession>A0A2P5BHK6</accession>
<name>A0A2P5BHK6_PARAD</name>
<organism evidence="8 9">
    <name type="scientific">Parasponia andersonii</name>
    <name type="common">Sponia andersonii</name>
    <dbReference type="NCBI Taxonomy" id="3476"/>
    <lineage>
        <taxon>Eukaryota</taxon>
        <taxon>Viridiplantae</taxon>
        <taxon>Streptophyta</taxon>
        <taxon>Embryophyta</taxon>
        <taxon>Tracheophyta</taxon>
        <taxon>Spermatophyta</taxon>
        <taxon>Magnoliopsida</taxon>
        <taxon>eudicotyledons</taxon>
        <taxon>Gunneridae</taxon>
        <taxon>Pentapetalae</taxon>
        <taxon>rosids</taxon>
        <taxon>fabids</taxon>
        <taxon>Rosales</taxon>
        <taxon>Cannabaceae</taxon>
        <taxon>Parasponia</taxon>
    </lineage>
</organism>
<dbReference type="SUPFAM" id="SSF57850">
    <property type="entry name" value="RING/U-box"/>
    <property type="match status" value="2"/>
</dbReference>
<keyword evidence="5" id="KW-0833">Ubl conjugation pathway</keyword>
<evidence type="ECO:0000256" key="4">
    <source>
        <dbReference type="ARBA" id="ARBA00022771"/>
    </source>
</evidence>
<dbReference type="EMBL" id="JXTB01000279">
    <property type="protein sequence ID" value="PON48281.1"/>
    <property type="molecule type" value="Genomic_DNA"/>
</dbReference>
<keyword evidence="4" id="KW-0863">Zinc-finger</keyword>
<evidence type="ECO:0000256" key="1">
    <source>
        <dbReference type="ARBA" id="ARBA00022679"/>
    </source>
</evidence>
<dbReference type="InterPro" id="IPR017907">
    <property type="entry name" value="Znf_RING_CS"/>
</dbReference>
<dbReference type="PROSITE" id="PS00518">
    <property type="entry name" value="ZF_RING_1"/>
    <property type="match status" value="1"/>
</dbReference>
<dbReference type="Gene3D" id="1.20.120.1750">
    <property type="match status" value="1"/>
</dbReference>
<keyword evidence="2" id="KW-0479">Metal-binding</keyword>
<dbReference type="FunFam" id="3.30.40.10:FF:000358">
    <property type="entry name" value="RBR-type E3 ubiquitin transferase"/>
    <property type="match status" value="1"/>
</dbReference>
<dbReference type="PROSITE" id="PS51873">
    <property type="entry name" value="TRIAD"/>
    <property type="match status" value="1"/>
</dbReference>
<feature type="domain" description="RING-type" evidence="7">
    <location>
        <begin position="135"/>
        <end position="323"/>
    </location>
</feature>
<keyword evidence="3" id="KW-0677">Repeat</keyword>
<evidence type="ECO:0000313" key="9">
    <source>
        <dbReference type="Proteomes" id="UP000237105"/>
    </source>
</evidence>
<reference evidence="9" key="1">
    <citation type="submission" date="2016-06" db="EMBL/GenBank/DDBJ databases">
        <title>Parallel loss of symbiosis genes in relatives of nitrogen-fixing non-legume Parasponia.</title>
        <authorList>
            <person name="Van Velzen R."/>
            <person name="Holmer R."/>
            <person name="Bu F."/>
            <person name="Rutten L."/>
            <person name="Van Zeijl A."/>
            <person name="Liu W."/>
            <person name="Santuari L."/>
            <person name="Cao Q."/>
            <person name="Sharma T."/>
            <person name="Shen D."/>
            <person name="Roswanjaya Y."/>
            <person name="Wardhani T."/>
            <person name="Kalhor M.S."/>
            <person name="Jansen J."/>
            <person name="Van den Hoogen J."/>
            <person name="Gungor B."/>
            <person name="Hartog M."/>
            <person name="Hontelez J."/>
            <person name="Verver J."/>
            <person name="Yang W.-C."/>
            <person name="Schijlen E."/>
            <person name="Repin R."/>
            <person name="Schilthuizen M."/>
            <person name="Schranz E."/>
            <person name="Heidstra R."/>
            <person name="Miyata K."/>
            <person name="Fedorova E."/>
            <person name="Kohlen W."/>
            <person name="Bisseling T."/>
            <person name="Smit S."/>
            <person name="Geurts R."/>
        </authorList>
    </citation>
    <scope>NUCLEOTIDE SEQUENCE [LARGE SCALE GENOMIC DNA]</scope>
    <source>
        <strain evidence="9">cv. WU1-14</strain>
    </source>
</reference>
<evidence type="ECO:0000256" key="2">
    <source>
        <dbReference type="ARBA" id="ARBA00022723"/>
    </source>
</evidence>
<dbReference type="GO" id="GO:0016874">
    <property type="term" value="F:ligase activity"/>
    <property type="evidence" value="ECO:0007669"/>
    <property type="project" value="UniProtKB-KW"/>
</dbReference>
<dbReference type="UniPathway" id="UPA00143"/>
<evidence type="ECO:0000256" key="5">
    <source>
        <dbReference type="ARBA" id="ARBA00022786"/>
    </source>
</evidence>
<dbReference type="GO" id="GO:0008270">
    <property type="term" value="F:zinc ion binding"/>
    <property type="evidence" value="ECO:0007669"/>
    <property type="project" value="UniProtKB-KW"/>
</dbReference>
<gene>
    <name evidence="8" type="ORF">PanWU01x14_238100</name>
</gene>
<dbReference type="InterPro" id="IPR031127">
    <property type="entry name" value="E3_UB_ligase_RBR"/>
</dbReference>
<evidence type="ECO:0000256" key="6">
    <source>
        <dbReference type="ARBA" id="ARBA00022833"/>
    </source>
</evidence>
<dbReference type="GO" id="GO:0004842">
    <property type="term" value="F:ubiquitin-protein transferase activity"/>
    <property type="evidence" value="ECO:0007669"/>
    <property type="project" value="InterPro"/>
</dbReference>
<comment type="caution">
    <text evidence="8">The sequence shown here is derived from an EMBL/GenBank/DDBJ whole genome shotgun (WGS) entry which is preliminary data.</text>
</comment>
<sequence>MHQLLTPSGFTKKQCTNGGKTTRLGVLSLLLALESIYGEDVFIFDTERGLKSFQVDVHIEAPEEITVTAKLNSSSDLETAGIDIDEFSYSFEVKYLPPIVLTYRRAVSGSVSPHIDVPSIRSYNDERLHENFQQNNHECCIRFSEYAGTEFISLPCQHFFCQTCMKTYSSIHVHEGTVNMLQCPDAKCRGIVPPGVLKRLLSDEEYDSFCTLCGGPRHVGDKCLYPELNLKILQESQNPSLLKGKKKHRERDRINELLSIKEILSFAKLCPSCKMAVSRNGGCNKMFCTSCGQYFCYQCNQAINEEPTAHESLSTAAACCSEASSAL</sequence>
<dbReference type="Proteomes" id="UP000237105">
    <property type="component" value="Unassembled WGS sequence"/>
</dbReference>
<keyword evidence="6" id="KW-0862">Zinc</keyword>
<protein>
    <submittedName>
        <fullName evidence="8">E3 ubiquitin ligase RBR family</fullName>
    </submittedName>
</protein>
<keyword evidence="9" id="KW-1185">Reference proteome</keyword>
<proteinExistence type="predicted"/>
<evidence type="ECO:0000259" key="7">
    <source>
        <dbReference type="PROSITE" id="PS51873"/>
    </source>
</evidence>
<dbReference type="Gene3D" id="3.30.40.10">
    <property type="entry name" value="Zinc/RING finger domain, C3HC4 (zinc finger)"/>
    <property type="match status" value="1"/>
</dbReference>
<keyword evidence="8" id="KW-0436">Ligase</keyword>
<dbReference type="InterPro" id="IPR013083">
    <property type="entry name" value="Znf_RING/FYVE/PHD"/>
</dbReference>
<dbReference type="Pfam" id="PF22191">
    <property type="entry name" value="IBR_1"/>
    <property type="match status" value="1"/>
</dbReference>